<keyword evidence="2" id="KW-0732">Signal</keyword>
<evidence type="ECO:0000256" key="2">
    <source>
        <dbReference type="SAM" id="SignalP"/>
    </source>
</evidence>
<feature type="region of interest" description="Disordered" evidence="1">
    <location>
        <begin position="132"/>
        <end position="151"/>
    </location>
</feature>
<evidence type="ECO:0000313" key="3">
    <source>
        <dbReference type="EMBL" id="PSJ62313.1"/>
    </source>
</evidence>
<evidence type="ECO:0000256" key="1">
    <source>
        <dbReference type="SAM" id="MobiDB-lite"/>
    </source>
</evidence>
<feature type="region of interest" description="Disordered" evidence="1">
    <location>
        <begin position="188"/>
        <end position="216"/>
    </location>
</feature>
<keyword evidence="4" id="KW-1185">Reference proteome</keyword>
<dbReference type="AlphaFoldDB" id="A0A2P7SIK9"/>
<dbReference type="EMBL" id="PXYL01000003">
    <property type="protein sequence ID" value="PSJ62313.1"/>
    <property type="molecule type" value="Genomic_DNA"/>
</dbReference>
<feature type="signal peptide" evidence="2">
    <location>
        <begin position="1"/>
        <end position="25"/>
    </location>
</feature>
<sequence>MLIMRIATLSGLALAAALFAAPASALTMKECSAKYHAAKDAGTLNGQSWKEFRKTECAANAGAAATEPAAPEKKSSKSKKATDTNAATTEGAKGLSMQECSTKYNAAKDAGTLGGKTWNQFRKAECGAGASAATATKPETKPSTAAAAGGGKGLTMKECSAKYSAAKTAGKLNGQNWNQFRKAECSAAAAEDETLPSPDQANYQGEPEKPTTVAPSSVKFPTAISQKYVNETPGKARLHTCLDQYYAAKDANQLGGLKWIQKGGGYYSLCNAKLKG</sequence>
<feature type="region of interest" description="Disordered" evidence="1">
    <location>
        <begin position="62"/>
        <end position="92"/>
    </location>
</feature>
<feature type="chain" id="PRO_5015115178" description="Antifreeze protein" evidence="2">
    <location>
        <begin position="26"/>
        <end position="276"/>
    </location>
</feature>
<organism evidence="3 4">
    <name type="scientific">Pseudaminobacter soli</name>
    <name type="common">ex Li et al. 2025</name>
    <dbReference type="NCBI Taxonomy" id="1295366"/>
    <lineage>
        <taxon>Bacteria</taxon>
        <taxon>Pseudomonadati</taxon>
        <taxon>Pseudomonadota</taxon>
        <taxon>Alphaproteobacteria</taxon>
        <taxon>Hyphomicrobiales</taxon>
        <taxon>Phyllobacteriaceae</taxon>
        <taxon>Pseudaminobacter</taxon>
    </lineage>
</organism>
<proteinExistence type="predicted"/>
<gene>
    <name evidence="3" type="ORF">C7I85_08405</name>
</gene>
<dbReference type="RefSeq" id="WP_106723497.1">
    <property type="nucleotide sequence ID" value="NZ_PXYL01000003.1"/>
</dbReference>
<reference evidence="3 4" key="1">
    <citation type="submission" date="2018-03" db="EMBL/GenBank/DDBJ databases">
        <title>The draft genome of Mesorhizobium soli JCM 19897.</title>
        <authorList>
            <person name="Li L."/>
            <person name="Liu L."/>
            <person name="Liang L."/>
            <person name="Wang T."/>
            <person name="Zhang X."/>
        </authorList>
    </citation>
    <scope>NUCLEOTIDE SEQUENCE [LARGE SCALE GENOMIC DNA]</scope>
    <source>
        <strain evidence="3 4">JCM 19897</strain>
    </source>
</reference>
<accession>A0A2P7SIK9</accession>
<dbReference type="OrthoDB" id="8001261at2"/>
<evidence type="ECO:0008006" key="5">
    <source>
        <dbReference type="Google" id="ProtNLM"/>
    </source>
</evidence>
<name>A0A2P7SIK9_9HYPH</name>
<dbReference type="Proteomes" id="UP000240653">
    <property type="component" value="Unassembled WGS sequence"/>
</dbReference>
<comment type="caution">
    <text evidence="3">The sequence shown here is derived from an EMBL/GenBank/DDBJ whole genome shotgun (WGS) entry which is preliminary data.</text>
</comment>
<evidence type="ECO:0000313" key="4">
    <source>
        <dbReference type="Proteomes" id="UP000240653"/>
    </source>
</evidence>
<protein>
    <recommendedName>
        <fullName evidence="5">Antifreeze protein</fullName>
    </recommendedName>
</protein>